<feature type="transmembrane region" description="Helical" evidence="1">
    <location>
        <begin position="193"/>
        <end position="219"/>
    </location>
</feature>
<sequence>MRRIARHIGRLTLGRPRFSLAGLVVALAFLVLPHDLAEGMRPVIAWDLGMLVYLAGTWSMMFRADEAAIRARARAHDVGQWVILGLMFFGIVASMAALVDFLRLAQRDLSGGGGLDLALAGWTMLSTFAMFHTLFAVHYAHDYYAAPDNAPPLDFPGDDAPDYGDFLYFSFVVGLTAQVSDVVVRSKRLRRAVLAHGVVSFFFNTVLLALMVNIAAGLLG</sequence>
<keyword evidence="1" id="KW-1133">Transmembrane helix</keyword>
<evidence type="ECO:0000256" key="1">
    <source>
        <dbReference type="SAM" id="Phobius"/>
    </source>
</evidence>
<keyword evidence="3" id="KW-1185">Reference proteome</keyword>
<dbReference type="Proteomes" id="UP000284605">
    <property type="component" value="Unassembled WGS sequence"/>
</dbReference>
<name>A0A418WIL9_9PROT</name>
<comment type="caution">
    <text evidence="2">The sequence shown here is derived from an EMBL/GenBank/DDBJ whole genome shotgun (WGS) entry which is preliminary data.</text>
</comment>
<dbReference type="EMBL" id="QYUK01000011">
    <property type="protein sequence ID" value="RJF89792.1"/>
    <property type="molecule type" value="Genomic_DNA"/>
</dbReference>
<dbReference type="InterPro" id="IPR009781">
    <property type="entry name" value="DUF1345"/>
</dbReference>
<evidence type="ECO:0000313" key="3">
    <source>
        <dbReference type="Proteomes" id="UP000284605"/>
    </source>
</evidence>
<keyword evidence="1" id="KW-0812">Transmembrane</keyword>
<keyword evidence="1" id="KW-0472">Membrane</keyword>
<dbReference type="Pfam" id="PF07077">
    <property type="entry name" value="DUF1345"/>
    <property type="match status" value="1"/>
</dbReference>
<feature type="transmembrane region" description="Helical" evidence="1">
    <location>
        <begin position="119"/>
        <end position="140"/>
    </location>
</feature>
<dbReference type="RefSeq" id="WP_119782014.1">
    <property type="nucleotide sequence ID" value="NZ_QYUK01000011.1"/>
</dbReference>
<dbReference type="OrthoDB" id="64737at2"/>
<reference evidence="2 3" key="1">
    <citation type="submission" date="2018-09" db="EMBL/GenBank/DDBJ databases">
        <authorList>
            <person name="Zhu H."/>
        </authorList>
    </citation>
    <scope>NUCLEOTIDE SEQUENCE [LARGE SCALE GENOMIC DNA]</scope>
    <source>
        <strain evidence="2 3">K1W22B-8</strain>
    </source>
</reference>
<evidence type="ECO:0000313" key="2">
    <source>
        <dbReference type="EMBL" id="RJF89792.1"/>
    </source>
</evidence>
<dbReference type="AlphaFoldDB" id="A0A418WIL9"/>
<organism evidence="2 3">
    <name type="scientific">Oleomonas cavernae</name>
    <dbReference type="NCBI Taxonomy" id="2320859"/>
    <lineage>
        <taxon>Bacteria</taxon>
        <taxon>Pseudomonadati</taxon>
        <taxon>Pseudomonadota</taxon>
        <taxon>Alphaproteobacteria</taxon>
        <taxon>Acetobacterales</taxon>
        <taxon>Acetobacteraceae</taxon>
        <taxon>Oleomonas</taxon>
    </lineage>
</organism>
<proteinExistence type="predicted"/>
<feature type="transmembrane region" description="Helical" evidence="1">
    <location>
        <begin position="81"/>
        <end position="99"/>
    </location>
</feature>
<gene>
    <name evidence="2" type="ORF">D3874_24810</name>
</gene>
<protein>
    <submittedName>
        <fullName evidence="2">DUF1345 domain-containing protein</fullName>
    </submittedName>
</protein>
<accession>A0A418WIL9</accession>
<feature type="transmembrane region" description="Helical" evidence="1">
    <location>
        <begin position="43"/>
        <end position="61"/>
    </location>
</feature>